<sequence length="138" mass="14715">MKPTSITCAATLASVVSAGCFTTGQSWGADKQKVIDLMKQRCNMNFNADGLKGVWDKPGNGVPSRTVRFNLDNGRYARLTLTRIGDGGTDGNGYIKQGDCVDGLTKEINGCEHGGGSLYTNWEYKGDINKSGTDDDGP</sequence>
<keyword evidence="2" id="KW-1185">Reference proteome</keyword>
<dbReference type="Proteomes" id="UP001497680">
    <property type="component" value="Unassembled WGS sequence"/>
</dbReference>
<protein>
    <submittedName>
        <fullName evidence="1">Uncharacterized protein</fullName>
    </submittedName>
</protein>
<evidence type="ECO:0000313" key="1">
    <source>
        <dbReference type="EMBL" id="KAI6088527.1"/>
    </source>
</evidence>
<accession>A0ACC0D7K4</accession>
<dbReference type="EMBL" id="MU394301">
    <property type="protein sequence ID" value="KAI6088527.1"/>
    <property type="molecule type" value="Genomic_DNA"/>
</dbReference>
<organism evidence="1 2">
    <name type="scientific">Hypoxylon rubiginosum</name>
    <dbReference type="NCBI Taxonomy" id="110542"/>
    <lineage>
        <taxon>Eukaryota</taxon>
        <taxon>Fungi</taxon>
        <taxon>Dikarya</taxon>
        <taxon>Ascomycota</taxon>
        <taxon>Pezizomycotina</taxon>
        <taxon>Sordariomycetes</taxon>
        <taxon>Xylariomycetidae</taxon>
        <taxon>Xylariales</taxon>
        <taxon>Hypoxylaceae</taxon>
        <taxon>Hypoxylon</taxon>
    </lineage>
</organism>
<comment type="caution">
    <text evidence="1">The sequence shown here is derived from an EMBL/GenBank/DDBJ whole genome shotgun (WGS) entry which is preliminary data.</text>
</comment>
<gene>
    <name evidence="1" type="ORF">F4821DRAFT_258025</name>
</gene>
<proteinExistence type="predicted"/>
<evidence type="ECO:0000313" key="2">
    <source>
        <dbReference type="Proteomes" id="UP001497680"/>
    </source>
</evidence>
<reference evidence="1 2" key="1">
    <citation type="journal article" date="2022" name="New Phytol.">
        <title>Ecological generalism drives hyperdiversity of secondary metabolite gene clusters in xylarialean endophytes.</title>
        <authorList>
            <person name="Franco M.E.E."/>
            <person name="Wisecaver J.H."/>
            <person name="Arnold A.E."/>
            <person name="Ju Y.M."/>
            <person name="Slot J.C."/>
            <person name="Ahrendt S."/>
            <person name="Moore L.P."/>
            <person name="Eastman K.E."/>
            <person name="Scott K."/>
            <person name="Konkel Z."/>
            <person name="Mondo S.J."/>
            <person name="Kuo A."/>
            <person name="Hayes R.D."/>
            <person name="Haridas S."/>
            <person name="Andreopoulos B."/>
            <person name="Riley R."/>
            <person name="LaButti K."/>
            <person name="Pangilinan J."/>
            <person name="Lipzen A."/>
            <person name="Amirebrahimi M."/>
            <person name="Yan J."/>
            <person name="Adam C."/>
            <person name="Keymanesh K."/>
            <person name="Ng V."/>
            <person name="Louie K."/>
            <person name="Northen T."/>
            <person name="Drula E."/>
            <person name="Henrissat B."/>
            <person name="Hsieh H.M."/>
            <person name="Youens-Clark K."/>
            <person name="Lutzoni F."/>
            <person name="Miadlikowska J."/>
            <person name="Eastwood D.C."/>
            <person name="Hamelin R.C."/>
            <person name="Grigoriev I.V."/>
            <person name="U'Ren J.M."/>
        </authorList>
    </citation>
    <scope>NUCLEOTIDE SEQUENCE [LARGE SCALE GENOMIC DNA]</scope>
    <source>
        <strain evidence="1 2">ER1909</strain>
    </source>
</reference>
<name>A0ACC0D7K4_9PEZI</name>